<keyword evidence="3" id="KW-1185">Reference proteome</keyword>
<dbReference type="EMBL" id="VIIS01000784">
    <property type="protein sequence ID" value="KAF0305055.1"/>
    <property type="molecule type" value="Genomic_DNA"/>
</dbReference>
<evidence type="ECO:0000313" key="3">
    <source>
        <dbReference type="Proteomes" id="UP000440578"/>
    </source>
</evidence>
<gene>
    <name evidence="2" type="primary">THAP12_18</name>
    <name evidence="2" type="ORF">FJT64_023242</name>
</gene>
<dbReference type="InterPro" id="IPR052958">
    <property type="entry name" value="IFN-induced_PKR_regulator"/>
</dbReference>
<organism evidence="2 3">
    <name type="scientific">Amphibalanus amphitrite</name>
    <name type="common">Striped barnacle</name>
    <name type="synonym">Balanus amphitrite</name>
    <dbReference type="NCBI Taxonomy" id="1232801"/>
    <lineage>
        <taxon>Eukaryota</taxon>
        <taxon>Metazoa</taxon>
        <taxon>Ecdysozoa</taxon>
        <taxon>Arthropoda</taxon>
        <taxon>Crustacea</taxon>
        <taxon>Multicrustacea</taxon>
        <taxon>Cirripedia</taxon>
        <taxon>Thoracica</taxon>
        <taxon>Thoracicalcarea</taxon>
        <taxon>Balanomorpha</taxon>
        <taxon>Balanoidea</taxon>
        <taxon>Balanidae</taxon>
        <taxon>Amphibalaninae</taxon>
        <taxon>Amphibalanus</taxon>
    </lineage>
</organism>
<dbReference type="PANTHER" id="PTHR46289:SF14">
    <property type="entry name" value="DUF4371 DOMAIN-CONTAINING PROTEIN"/>
    <property type="match status" value="1"/>
</dbReference>
<proteinExistence type="predicted"/>
<dbReference type="PANTHER" id="PTHR46289">
    <property type="entry name" value="52 KDA REPRESSOR OF THE INHIBITOR OF THE PROTEIN KINASE-LIKE PROTEIN-RELATED"/>
    <property type="match status" value="1"/>
</dbReference>
<reference evidence="2 3" key="1">
    <citation type="submission" date="2019-07" db="EMBL/GenBank/DDBJ databases">
        <title>Draft genome assembly of a fouling barnacle, Amphibalanus amphitrite (Darwin, 1854): The first reference genome for Thecostraca.</title>
        <authorList>
            <person name="Kim W."/>
        </authorList>
    </citation>
    <scope>NUCLEOTIDE SEQUENCE [LARGE SCALE GENOMIC DNA]</scope>
    <source>
        <strain evidence="2">SNU_AA5</strain>
        <tissue evidence="2">Soma without cirri and trophi</tissue>
    </source>
</reference>
<comment type="caution">
    <text evidence="2">The sequence shown here is derived from an EMBL/GenBank/DDBJ whole genome shotgun (WGS) entry which is preliminary data.</text>
</comment>
<dbReference type="OrthoDB" id="6621209at2759"/>
<protein>
    <submittedName>
        <fullName evidence="2">Repressor of the inhibitor of the protein kinase</fullName>
    </submittedName>
</protein>
<dbReference type="InterPro" id="IPR025398">
    <property type="entry name" value="DUF4371"/>
</dbReference>
<dbReference type="Pfam" id="PF14291">
    <property type="entry name" value="DUF4371"/>
    <property type="match status" value="1"/>
</dbReference>
<accession>A0A6A4WED7</accession>
<dbReference type="Proteomes" id="UP000440578">
    <property type="component" value="Unassembled WGS sequence"/>
</dbReference>
<evidence type="ECO:0000259" key="1">
    <source>
        <dbReference type="Pfam" id="PF14291"/>
    </source>
</evidence>
<evidence type="ECO:0000313" key="2">
    <source>
        <dbReference type="EMBL" id="KAF0305055.1"/>
    </source>
</evidence>
<sequence length="493" mass="54568">MLRARSDGGPAPGDIRNIVNRGRRIEIEANRKALLPIIDIVLTCGRQNIALRGHRDDGRITESEPPDNDGNFRSLVRLLVRHGDGILKEHLEKSGSNATYISKTTQNQILDCAMSIIRSHVRENIQGRFISVLADETTDRAGREQMVVVFRYATEKEGKWVVREDPVAVVDLVEEIKRTGKVSEEEEVKMSGENIGNVLTEKIKEFTGAGSATIVGCGFDGAAAMASENVGVAAVMKRDNPYCDYYHCAMHSLNLCVSACCKQPDIRGCIATIKELTSFFNMSAKRIDALRRAVKTAAPERSRTRLVSLCATRFLERHDAILTLCEMLLSVVTALEDMETWYSPDTRNKAGQLRRALSSASFLVALFALESITAIMLPVARALQAKQMDAVTALEAVQACTKVLQSWREQPDERFAEVMTKAEQAAESLGVVIKPPRCASKSVYRANAGDSDDPIGYYRVNCFLPLLSSTLQQLEQRFGERQCCRSDICSDIV</sequence>
<dbReference type="AlphaFoldDB" id="A0A6A4WED7"/>
<name>A0A6A4WED7_AMPAM</name>
<feature type="domain" description="DUF4371" evidence="1">
    <location>
        <begin position="37"/>
        <end position="174"/>
    </location>
</feature>